<evidence type="ECO:0000259" key="11">
    <source>
        <dbReference type="Pfam" id="PF03033"/>
    </source>
</evidence>
<dbReference type="RefSeq" id="WP_379951934.1">
    <property type="nucleotide sequence ID" value="NZ_JBHMAF010000196.1"/>
</dbReference>
<keyword evidence="5 10" id="KW-0133">Cell shape</keyword>
<keyword evidence="14" id="KW-1185">Reference proteome</keyword>
<feature type="binding site" evidence="10">
    <location>
        <position position="164"/>
    </location>
    <ligand>
        <name>UDP-N-acetyl-alpha-D-glucosamine</name>
        <dbReference type="ChEBI" id="CHEBI:57705"/>
    </ligand>
</feature>
<keyword evidence="3 10" id="KW-0328">Glycosyltransferase</keyword>
<dbReference type="Gene3D" id="3.40.50.2000">
    <property type="entry name" value="Glycogen Phosphorylase B"/>
    <property type="match status" value="2"/>
</dbReference>
<name>A0ABV5WML6_9BACI</name>
<feature type="domain" description="Glycosyltransferase family 28 N-terminal" evidence="11">
    <location>
        <begin position="4"/>
        <end position="141"/>
    </location>
</feature>
<protein>
    <recommendedName>
        <fullName evidence="10">UDP-N-acetylglucosamine--N-acetylmuramyl-(pentapeptide) pyrophosphoryl-undecaprenol N-acetylglucosamine transferase</fullName>
        <ecNumber evidence="10">2.4.1.227</ecNumber>
    </recommendedName>
    <alternativeName>
        <fullName evidence="10">Undecaprenyl-PP-MurNAc-pentapeptide-UDPGlcNAc GlcNAc transferase</fullName>
    </alternativeName>
</protein>
<keyword evidence="7 10" id="KW-0472">Membrane</keyword>
<feature type="binding site" evidence="10">
    <location>
        <begin position="11"/>
        <end position="13"/>
    </location>
    <ligand>
        <name>UDP-N-acetyl-alpha-D-glucosamine</name>
        <dbReference type="ChEBI" id="CHEBI:57705"/>
    </ligand>
</feature>
<organism evidence="13 14">
    <name type="scientific">Ectobacillus funiculus</name>
    <dbReference type="NCBI Taxonomy" id="137993"/>
    <lineage>
        <taxon>Bacteria</taxon>
        <taxon>Bacillati</taxon>
        <taxon>Bacillota</taxon>
        <taxon>Bacilli</taxon>
        <taxon>Bacillales</taxon>
        <taxon>Bacillaceae</taxon>
        <taxon>Ectobacillus</taxon>
    </lineage>
</organism>
<feature type="domain" description="Glycosyl transferase family 28 C-terminal" evidence="12">
    <location>
        <begin position="187"/>
        <end position="335"/>
    </location>
</feature>
<keyword evidence="4 10" id="KW-0808">Transferase</keyword>
<evidence type="ECO:0000256" key="7">
    <source>
        <dbReference type="ARBA" id="ARBA00023136"/>
    </source>
</evidence>
<dbReference type="InterPro" id="IPR006009">
    <property type="entry name" value="GlcNAc_MurG"/>
</dbReference>
<comment type="subcellular location">
    <subcellularLocation>
        <location evidence="10">Cell membrane</location>
        <topology evidence="10">Peripheral membrane protein</topology>
        <orientation evidence="10">Cytoplasmic side</orientation>
    </subcellularLocation>
</comment>
<comment type="function">
    <text evidence="10">Cell wall formation. Catalyzes the transfer of a GlcNAc subunit on undecaprenyl-pyrophosphoryl-MurNAc-pentapeptide (lipid intermediate I) to form undecaprenyl-pyrophosphoryl-MurNAc-(pentapeptide)GlcNAc (lipid intermediate II).</text>
</comment>
<evidence type="ECO:0000256" key="3">
    <source>
        <dbReference type="ARBA" id="ARBA00022676"/>
    </source>
</evidence>
<keyword evidence="8 10" id="KW-0131">Cell cycle</keyword>
<keyword evidence="6 10" id="KW-0573">Peptidoglycan synthesis</keyword>
<comment type="similarity">
    <text evidence="10">Belongs to the glycosyltransferase 28 family. MurG subfamily.</text>
</comment>
<comment type="pathway">
    <text evidence="10">Cell wall biogenesis; peptidoglycan biosynthesis.</text>
</comment>
<evidence type="ECO:0000256" key="8">
    <source>
        <dbReference type="ARBA" id="ARBA00023306"/>
    </source>
</evidence>
<keyword evidence="9 10" id="KW-0961">Cell wall biogenesis/degradation</keyword>
<evidence type="ECO:0000256" key="2">
    <source>
        <dbReference type="ARBA" id="ARBA00022618"/>
    </source>
</evidence>
<comment type="caution">
    <text evidence="10">Lacks conserved residue(s) required for the propagation of feature annotation.</text>
</comment>
<dbReference type="NCBIfam" id="NF009102">
    <property type="entry name" value="PRK12446.1"/>
    <property type="match status" value="1"/>
</dbReference>
<evidence type="ECO:0000259" key="12">
    <source>
        <dbReference type="Pfam" id="PF04101"/>
    </source>
</evidence>
<evidence type="ECO:0000256" key="9">
    <source>
        <dbReference type="ARBA" id="ARBA00023316"/>
    </source>
</evidence>
<comment type="catalytic activity">
    <reaction evidence="10">
        <text>di-trans,octa-cis-undecaprenyl diphospho-N-acetyl-alpha-D-muramoyl-L-alanyl-D-glutamyl-meso-2,6-diaminopimeloyl-D-alanyl-D-alanine + UDP-N-acetyl-alpha-D-glucosamine = di-trans,octa-cis-undecaprenyl diphospho-[N-acetyl-alpha-D-glucosaminyl-(1-&gt;4)]-N-acetyl-alpha-D-muramoyl-L-alanyl-D-glutamyl-meso-2,6-diaminopimeloyl-D-alanyl-D-alanine + UDP + H(+)</text>
        <dbReference type="Rhea" id="RHEA:31227"/>
        <dbReference type="ChEBI" id="CHEBI:15378"/>
        <dbReference type="ChEBI" id="CHEBI:57705"/>
        <dbReference type="ChEBI" id="CHEBI:58223"/>
        <dbReference type="ChEBI" id="CHEBI:61387"/>
        <dbReference type="ChEBI" id="CHEBI:61388"/>
        <dbReference type="EC" id="2.4.1.227"/>
    </reaction>
</comment>
<keyword evidence="1 10" id="KW-1003">Cell membrane</keyword>
<dbReference type="HAMAP" id="MF_00033">
    <property type="entry name" value="MurG"/>
    <property type="match status" value="1"/>
</dbReference>
<dbReference type="EC" id="2.4.1.227" evidence="10"/>
<dbReference type="InterPro" id="IPR004276">
    <property type="entry name" value="GlycoTrans_28_N"/>
</dbReference>
<proteinExistence type="inferred from homology"/>
<evidence type="ECO:0000256" key="6">
    <source>
        <dbReference type="ARBA" id="ARBA00022984"/>
    </source>
</evidence>
<dbReference type="Pfam" id="PF04101">
    <property type="entry name" value="Glyco_tran_28_C"/>
    <property type="match status" value="1"/>
</dbReference>
<evidence type="ECO:0000256" key="1">
    <source>
        <dbReference type="ARBA" id="ARBA00022475"/>
    </source>
</evidence>
<dbReference type="SUPFAM" id="SSF53756">
    <property type="entry name" value="UDP-Glycosyltransferase/glycogen phosphorylase"/>
    <property type="match status" value="1"/>
</dbReference>
<dbReference type="Pfam" id="PF03033">
    <property type="entry name" value="Glyco_transf_28"/>
    <property type="match status" value="1"/>
</dbReference>
<evidence type="ECO:0000313" key="13">
    <source>
        <dbReference type="EMBL" id="MFB9761844.1"/>
    </source>
</evidence>
<evidence type="ECO:0000256" key="10">
    <source>
        <dbReference type="HAMAP-Rule" id="MF_00033"/>
    </source>
</evidence>
<evidence type="ECO:0000256" key="4">
    <source>
        <dbReference type="ARBA" id="ARBA00022679"/>
    </source>
</evidence>
<dbReference type="EMBL" id="JBHMAF010000196">
    <property type="protein sequence ID" value="MFB9761844.1"/>
    <property type="molecule type" value="Genomic_DNA"/>
</dbReference>
<dbReference type="PANTHER" id="PTHR21015">
    <property type="entry name" value="UDP-N-ACETYLGLUCOSAMINE--N-ACETYLMURAMYL-(PENTAPEPTIDE) PYROPHOSPHORYL-UNDECAPRENOL N-ACETYLGLUCOSAMINE TRANSFERASE 1"/>
    <property type="match status" value="1"/>
</dbReference>
<dbReference type="NCBIfam" id="TIGR01133">
    <property type="entry name" value="murG"/>
    <property type="match status" value="1"/>
</dbReference>
<dbReference type="CDD" id="cd03785">
    <property type="entry name" value="GT28_MurG"/>
    <property type="match status" value="1"/>
</dbReference>
<comment type="caution">
    <text evidence="13">The sequence shown here is derived from an EMBL/GenBank/DDBJ whole genome shotgun (WGS) entry which is preliminary data.</text>
</comment>
<reference evidence="13 14" key="1">
    <citation type="submission" date="2024-09" db="EMBL/GenBank/DDBJ databases">
        <authorList>
            <person name="Sun Q."/>
            <person name="Mori K."/>
        </authorList>
    </citation>
    <scope>NUCLEOTIDE SEQUENCE [LARGE SCALE GENOMIC DNA]</scope>
    <source>
        <strain evidence="13 14">JCM 11201</strain>
    </source>
</reference>
<sequence>MKKIVFTGGGSAGHVTPNLALIPKLQQRSWDVHYIGSKDGIEKGIVEGASIPYTGISSGKLRRYFDLKNFKDPFKVMMGVMEAYALIRKHKPDVVFSKGGFVSVPVVIGAWLNKVPVFLHESDITPGLANKIALRFATKIFVTFEEAKAHLPKEKVIYTGSPIREDLLKGHRETGLELLGFTMRKPIIIVMGGSLGAKRINEAVRAALPDLLQHYQVVHLCGKGNKDESLEGTEGYRQFEYISSELPDVLAAADLVISRAGSNSIFEFLTLKKPMILIPLSKAASRGDQILNAQAFEKMGYCHVLYEENLEKDTLLEAVQHVQKNRLRYKENMLRYSAENCLEEIMGYLEKARKK</sequence>
<feature type="binding site" evidence="10">
    <location>
        <position position="289"/>
    </location>
    <ligand>
        <name>UDP-N-acetyl-alpha-D-glucosamine</name>
        <dbReference type="ChEBI" id="CHEBI:57705"/>
    </ligand>
</feature>
<dbReference type="PANTHER" id="PTHR21015:SF27">
    <property type="entry name" value="UDP-N-ACETYLGLUCOSAMINE--N-ACETYLMURAMYL-(PENTAPEPTIDE) PYROPHOSPHORYL-UNDECAPRENOL N-ACETYLGLUCOSAMINE TRANSFERASE"/>
    <property type="match status" value="1"/>
</dbReference>
<accession>A0ABV5WML6</accession>
<dbReference type="InterPro" id="IPR007235">
    <property type="entry name" value="Glyco_trans_28_C"/>
</dbReference>
<dbReference type="Proteomes" id="UP001589609">
    <property type="component" value="Unassembled WGS sequence"/>
</dbReference>
<evidence type="ECO:0000313" key="14">
    <source>
        <dbReference type="Proteomes" id="UP001589609"/>
    </source>
</evidence>
<feature type="binding site" evidence="10">
    <location>
        <position position="194"/>
    </location>
    <ligand>
        <name>UDP-N-acetyl-alpha-D-glucosamine</name>
        <dbReference type="ChEBI" id="CHEBI:57705"/>
    </ligand>
</feature>
<keyword evidence="2 10" id="KW-0132">Cell division</keyword>
<evidence type="ECO:0000256" key="5">
    <source>
        <dbReference type="ARBA" id="ARBA00022960"/>
    </source>
</evidence>
<gene>
    <name evidence="10" type="primary">murG</name>
    <name evidence="13" type="ORF">ACFFMS_26815</name>
</gene>